<feature type="transmembrane region" description="Helical" evidence="1">
    <location>
        <begin position="12"/>
        <end position="30"/>
    </location>
</feature>
<keyword evidence="1" id="KW-1133">Transmembrane helix</keyword>
<gene>
    <name evidence="2" type="ORF">CSX01_06990</name>
</gene>
<accession>A0A2G3DVU4</accession>
<sequence>MMLKNKEKILKISLLTVGVLLIVLFGVFIFKKTHTENDMDDKQPVSTEETEVVLEDVEFPHAAELDQASEINDDGEQILYLPKEEIYEFSITDANNILLNFEKKDDKWIYVDDPSMEINGDRIDKILNYLCDIRVVDIIELDDEADAKEYGLSQESPMCIIKDAGGNEILISIGNCSDENCNVYFALNYDFSTVYVNSGKLSNVLQYSVEELLSLS</sequence>
<evidence type="ECO:0000313" key="3">
    <source>
        <dbReference type="Proteomes" id="UP000225889"/>
    </source>
</evidence>
<dbReference type="Proteomes" id="UP000225889">
    <property type="component" value="Unassembled WGS sequence"/>
</dbReference>
<organism evidence="2 3">
    <name type="scientific">Pseudobutyrivibrio ruminis</name>
    <dbReference type="NCBI Taxonomy" id="46206"/>
    <lineage>
        <taxon>Bacteria</taxon>
        <taxon>Bacillati</taxon>
        <taxon>Bacillota</taxon>
        <taxon>Clostridia</taxon>
        <taxon>Lachnospirales</taxon>
        <taxon>Lachnospiraceae</taxon>
        <taxon>Pseudobutyrivibrio</taxon>
    </lineage>
</organism>
<keyword evidence="1" id="KW-0812">Transmembrane</keyword>
<proteinExistence type="predicted"/>
<keyword evidence="1" id="KW-0472">Membrane</keyword>
<protein>
    <submittedName>
        <fullName evidence="2">Uncharacterized protein</fullName>
    </submittedName>
</protein>
<dbReference type="AlphaFoldDB" id="A0A2G3DVU4"/>
<dbReference type="EMBL" id="PDYF01000011">
    <property type="protein sequence ID" value="PHU35071.1"/>
    <property type="molecule type" value="Genomic_DNA"/>
</dbReference>
<reference evidence="2 3" key="1">
    <citation type="submission" date="2017-10" db="EMBL/GenBank/DDBJ databases">
        <title>Resolving the taxonomy of Roseburia spp., Eubacterium rectale and Agathobacter spp. through phylogenomic analysis.</title>
        <authorList>
            <person name="Sheridan P.O."/>
            <person name="Walker A.W."/>
            <person name="Duncan S.H."/>
            <person name="Scott K.P."/>
            <person name="Toole P.W.O."/>
            <person name="Luis P."/>
            <person name="Flint H.J."/>
        </authorList>
    </citation>
    <scope>NUCLEOTIDE SEQUENCE [LARGE SCALE GENOMIC DNA]</scope>
    <source>
        <strain evidence="2 3">JK626</strain>
    </source>
</reference>
<name>A0A2G3DVU4_9FIRM</name>
<comment type="caution">
    <text evidence="2">The sequence shown here is derived from an EMBL/GenBank/DDBJ whole genome shotgun (WGS) entry which is preliminary data.</text>
</comment>
<evidence type="ECO:0000256" key="1">
    <source>
        <dbReference type="SAM" id="Phobius"/>
    </source>
</evidence>
<evidence type="ECO:0000313" key="2">
    <source>
        <dbReference type="EMBL" id="PHU35071.1"/>
    </source>
</evidence>
<reference evidence="2 3" key="2">
    <citation type="submission" date="2017-10" db="EMBL/GenBank/DDBJ databases">
        <authorList>
            <person name="Banno H."/>
            <person name="Chua N.-H."/>
        </authorList>
    </citation>
    <scope>NUCLEOTIDE SEQUENCE [LARGE SCALE GENOMIC DNA]</scope>
    <source>
        <strain evidence="2 3">JK626</strain>
    </source>
</reference>